<evidence type="ECO:0000313" key="3">
    <source>
        <dbReference type="Proteomes" id="UP001500653"/>
    </source>
</evidence>
<sequence>MTRECDRTDCHRTHYARGLCQRHYTQQRRRTPRTSKANSIDRARLVYLRRLVGLPDDGPTPEHTHRWNRQENTTP</sequence>
<evidence type="ECO:0000313" key="2">
    <source>
        <dbReference type="EMBL" id="GAA1223142.1"/>
    </source>
</evidence>
<dbReference type="EMBL" id="BAAALN010000001">
    <property type="protein sequence ID" value="GAA1223142.1"/>
    <property type="molecule type" value="Genomic_DNA"/>
</dbReference>
<dbReference type="RefSeq" id="WP_253862103.1">
    <property type="nucleotide sequence ID" value="NZ_BAAALN010000001.1"/>
</dbReference>
<organism evidence="2 3">
    <name type="scientific">Prauserella halophila</name>
    <dbReference type="NCBI Taxonomy" id="185641"/>
    <lineage>
        <taxon>Bacteria</taxon>
        <taxon>Bacillati</taxon>
        <taxon>Actinomycetota</taxon>
        <taxon>Actinomycetes</taxon>
        <taxon>Pseudonocardiales</taxon>
        <taxon>Pseudonocardiaceae</taxon>
        <taxon>Prauserella</taxon>
    </lineage>
</organism>
<keyword evidence="3" id="KW-1185">Reference proteome</keyword>
<gene>
    <name evidence="2" type="ORF">GCM10009676_00500</name>
</gene>
<comment type="caution">
    <text evidence="2">The sequence shown here is derived from an EMBL/GenBank/DDBJ whole genome shotgun (WGS) entry which is preliminary data.</text>
</comment>
<name>A0ABP4GIX5_9PSEU</name>
<reference evidence="3" key="1">
    <citation type="journal article" date="2019" name="Int. J. Syst. Evol. Microbiol.">
        <title>The Global Catalogue of Microorganisms (GCM) 10K type strain sequencing project: providing services to taxonomists for standard genome sequencing and annotation.</title>
        <authorList>
            <consortium name="The Broad Institute Genomics Platform"/>
            <consortium name="The Broad Institute Genome Sequencing Center for Infectious Disease"/>
            <person name="Wu L."/>
            <person name="Ma J."/>
        </authorList>
    </citation>
    <scope>NUCLEOTIDE SEQUENCE [LARGE SCALE GENOMIC DNA]</scope>
    <source>
        <strain evidence="3">JCM 13023</strain>
    </source>
</reference>
<evidence type="ECO:0000256" key="1">
    <source>
        <dbReference type="SAM" id="MobiDB-lite"/>
    </source>
</evidence>
<evidence type="ECO:0008006" key="4">
    <source>
        <dbReference type="Google" id="ProtNLM"/>
    </source>
</evidence>
<dbReference type="Proteomes" id="UP001500653">
    <property type="component" value="Unassembled WGS sequence"/>
</dbReference>
<proteinExistence type="predicted"/>
<feature type="compositionally biased region" description="Basic and acidic residues" evidence="1">
    <location>
        <begin position="60"/>
        <end position="69"/>
    </location>
</feature>
<accession>A0ABP4GIX5</accession>
<feature type="region of interest" description="Disordered" evidence="1">
    <location>
        <begin position="53"/>
        <end position="75"/>
    </location>
</feature>
<protein>
    <recommendedName>
        <fullName evidence="4">HNH endonuclease</fullName>
    </recommendedName>
</protein>